<dbReference type="Pfam" id="PF00440">
    <property type="entry name" value="TetR_N"/>
    <property type="match status" value="1"/>
</dbReference>
<reference evidence="6 7" key="1">
    <citation type="submission" date="2020-06" db="EMBL/GenBank/DDBJ databases">
        <title>Rheinheimera sp. nov., a marine bacterium isolated from coastal.</title>
        <authorList>
            <person name="Yu Q."/>
            <person name="Qi Y."/>
            <person name="Pu J."/>
        </authorList>
    </citation>
    <scope>NUCLEOTIDE SEQUENCE [LARGE SCALE GENOMIC DNA]</scope>
    <source>
        <strain evidence="6 7">YQF-2</strain>
    </source>
</reference>
<evidence type="ECO:0000256" key="2">
    <source>
        <dbReference type="ARBA" id="ARBA00023125"/>
    </source>
</evidence>
<keyword evidence="2 4" id="KW-0238">DNA-binding</keyword>
<dbReference type="InterPro" id="IPR050109">
    <property type="entry name" value="HTH-type_TetR-like_transc_reg"/>
</dbReference>
<keyword evidence="7" id="KW-1185">Reference proteome</keyword>
<evidence type="ECO:0000256" key="4">
    <source>
        <dbReference type="PROSITE-ProRule" id="PRU00335"/>
    </source>
</evidence>
<dbReference type="InterPro" id="IPR041479">
    <property type="entry name" value="TetR_CgmR_C"/>
</dbReference>
<feature type="domain" description="HTH tetR-type" evidence="5">
    <location>
        <begin position="6"/>
        <end position="66"/>
    </location>
</feature>
<evidence type="ECO:0000259" key="5">
    <source>
        <dbReference type="PROSITE" id="PS50977"/>
    </source>
</evidence>
<dbReference type="SUPFAM" id="SSF46689">
    <property type="entry name" value="Homeodomain-like"/>
    <property type="match status" value="1"/>
</dbReference>
<dbReference type="InterPro" id="IPR001647">
    <property type="entry name" value="HTH_TetR"/>
</dbReference>
<dbReference type="GO" id="GO:0000976">
    <property type="term" value="F:transcription cis-regulatory region binding"/>
    <property type="evidence" value="ECO:0007669"/>
    <property type="project" value="TreeGrafter"/>
</dbReference>
<accession>A0A7Y5AS28</accession>
<gene>
    <name evidence="6" type="ORF">HRH59_10035</name>
</gene>
<dbReference type="PROSITE" id="PS50977">
    <property type="entry name" value="HTH_TETR_2"/>
    <property type="match status" value="1"/>
</dbReference>
<protein>
    <submittedName>
        <fullName evidence="6">TetR/AcrR family transcriptional regulator</fullName>
    </submittedName>
</protein>
<dbReference type="Gene3D" id="1.10.357.10">
    <property type="entry name" value="Tetracycline Repressor, domain 2"/>
    <property type="match status" value="1"/>
</dbReference>
<dbReference type="GO" id="GO:0003700">
    <property type="term" value="F:DNA-binding transcription factor activity"/>
    <property type="evidence" value="ECO:0007669"/>
    <property type="project" value="TreeGrafter"/>
</dbReference>
<dbReference type="RefSeq" id="WP_173501134.1">
    <property type="nucleotide sequence ID" value="NZ_JABSOD010000008.1"/>
</dbReference>
<dbReference type="Proteomes" id="UP000523161">
    <property type="component" value="Unassembled WGS sequence"/>
</dbReference>
<evidence type="ECO:0000256" key="1">
    <source>
        <dbReference type="ARBA" id="ARBA00023015"/>
    </source>
</evidence>
<proteinExistence type="predicted"/>
<comment type="caution">
    <text evidence="6">The sequence shown here is derived from an EMBL/GenBank/DDBJ whole genome shotgun (WGS) entry which is preliminary data.</text>
</comment>
<dbReference type="InterPro" id="IPR009057">
    <property type="entry name" value="Homeodomain-like_sf"/>
</dbReference>
<dbReference type="PANTHER" id="PTHR30055">
    <property type="entry name" value="HTH-TYPE TRANSCRIPTIONAL REGULATOR RUTR"/>
    <property type="match status" value="1"/>
</dbReference>
<sequence>MSKKSQITTAQILSAALNVAADQGAGKVTLDAVAKVSGLSKGGLLYHFPTKEALITAMVQQLIDETETSRQALILQGDNVLAAVIKAHANFSSQVKGNTAMAILAAAAEQPALLGPVQQVSRKVMHEIAEASGDNAEALMLLLASEAMIFQELLHISPLSSEQKANLEHYMLGRAQELMK</sequence>
<dbReference type="EMBL" id="JABSOD010000008">
    <property type="protein sequence ID" value="NRQ42891.1"/>
    <property type="molecule type" value="Genomic_DNA"/>
</dbReference>
<dbReference type="PRINTS" id="PR00455">
    <property type="entry name" value="HTHTETR"/>
</dbReference>
<name>A0A7Y5AS28_9GAMM</name>
<dbReference type="Pfam" id="PF17937">
    <property type="entry name" value="TetR_C_28"/>
    <property type="match status" value="1"/>
</dbReference>
<evidence type="ECO:0000313" key="6">
    <source>
        <dbReference type="EMBL" id="NRQ42891.1"/>
    </source>
</evidence>
<dbReference type="PANTHER" id="PTHR30055:SF234">
    <property type="entry name" value="HTH-TYPE TRANSCRIPTIONAL REGULATOR BETI"/>
    <property type="match status" value="1"/>
</dbReference>
<evidence type="ECO:0000313" key="7">
    <source>
        <dbReference type="Proteomes" id="UP000523161"/>
    </source>
</evidence>
<feature type="DNA-binding region" description="H-T-H motif" evidence="4">
    <location>
        <begin position="29"/>
        <end position="48"/>
    </location>
</feature>
<keyword evidence="3" id="KW-0804">Transcription</keyword>
<evidence type="ECO:0000256" key="3">
    <source>
        <dbReference type="ARBA" id="ARBA00023163"/>
    </source>
</evidence>
<keyword evidence="1" id="KW-0805">Transcription regulation</keyword>
<dbReference type="AlphaFoldDB" id="A0A7Y5AS28"/>
<organism evidence="6 7">
    <name type="scientific">Rheinheimera lutimaris</name>
    <dbReference type="NCBI Taxonomy" id="2740584"/>
    <lineage>
        <taxon>Bacteria</taxon>
        <taxon>Pseudomonadati</taxon>
        <taxon>Pseudomonadota</taxon>
        <taxon>Gammaproteobacteria</taxon>
        <taxon>Chromatiales</taxon>
        <taxon>Chromatiaceae</taxon>
        <taxon>Rheinheimera</taxon>
    </lineage>
</organism>